<keyword evidence="1" id="KW-0812">Transmembrane</keyword>
<accession>A0A0G1HJQ3</accession>
<evidence type="ECO:0000313" key="3">
    <source>
        <dbReference type="Proteomes" id="UP000034063"/>
    </source>
</evidence>
<dbReference type="AlphaFoldDB" id="A0A0G1HJQ3"/>
<feature type="transmembrane region" description="Helical" evidence="1">
    <location>
        <begin position="46"/>
        <end position="67"/>
    </location>
</feature>
<keyword evidence="1" id="KW-0472">Membrane</keyword>
<comment type="caution">
    <text evidence="2">The sequence shown here is derived from an EMBL/GenBank/DDBJ whole genome shotgun (WGS) entry which is preliminary data.</text>
</comment>
<reference evidence="2 3" key="1">
    <citation type="journal article" date="2015" name="Nature">
        <title>rRNA introns, odd ribosomes, and small enigmatic genomes across a large radiation of phyla.</title>
        <authorList>
            <person name="Brown C.T."/>
            <person name="Hug L.A."/>
            <person name="Thomas B.C."/>
            <person name="Sharon I."/>
            <person name="Castelle C.J."/>
            <person name="Singh A."/>
            <person name="Wilkins M.J."/>
            <person name="Williams K.H."/>
            <person name="Banfield J.F."/>
        </authorList>
    </citation>
    <scope>NUCLEOTIDE SEQUENCE [LARGE SCALE GENOMIC DNA]</scope>
</reference>
<name>A0A0G1HJQ3_9BACT</name>
<evidence type="ECO:0000256" key="1">
    <source>
        <dbReference type="SAM" id="Phobius"/>
    </source>
</evidence>
<dbReference type="EMBL" id="LCIB01000007">
    <property type="protein sequence ID" value="KKT47441.1"/>
    <property type="molecule type" value="Genomic_DNA"/>
</dbReference>
<dbReference type="Proteomes" id="UP000034063">
    <property type="component" value="Unassembled WGS sequence"/>
</dbReference>
<protein>
    <submittedName>
        <fullName evidence="2">Uncharacterized protein</fullName>
    </submittedName>
</protein>
<keyword evidence="1" id="KW-1133">Transmembrane helix</keyword>
<evidence type="ECO:0000313" key="2">
    <source>
        <dbReference type="EMBL" id="KKT47441.1"/>
    </source>
</evidence>
<proteinExistence type="predicted"/>
<organism evidence="2 3">
    <name type="scientific">Candidatus Gottesmanbacteria bacterium GW2011_GWA2_44_17</name>
    <dbReference type="NCBI Taxonomy" id="1618444"/>
    <lineage>
        <taxon>Bacteria</taxon>
        <taxon>Candidatus Gottesmaniibacteriota</taxon>
    </lineage>
</organism>
<gene>
    <name evidence="2" type="ORF">UW37_C0007G0007</name>
</gene>
<sequence>MSSADVISQLTSPIGAALRVALAASKLSSGGLRSFCMASIRTASSLLVTSLIVFFASSIAASFALFADAAFSGFFGGSFDGGLFPVRSTIHNKYSIGETDNASVRIVGK</sequence>